<evidence type="ECO:0000313" key="2">
    <source>
        <dbReference type="EMBL" id="GFR48831.1"/>
    </source>
</evidence>
<evidence type="ECO:0000313" key="3">
    <source>
        <dbReference type="Proteomes" id="UP001054857"/>
    </source>
</evidence>
<name>A0AAD3HQ51_9CHLO</name>
<proteinExistence type="predicted"/>
<sequence>LRTGELFLLAAAAGLSHSGRLITAAAQAVATADTAGAAAAAAGYLDLNNALVGIQHQHPAAAVAARLRRHPGRATAAAASRQAQEHLAALRQQATQLLVAGLTVADSQLSRNVALWTEEAVAARNYNSA</sequence>
<feature type="non-terminal residue" evidence="2">
    <location>
        <position position="1"/>
    </location>
</feature>
<feature type="non-terminal residue" evidence="2">
    <location>
        <position position="129"/>
    </location>
</feature>
<reference evidence="2 3" key="1">
    <citation type="journal article" date="2021" name="Sci. Rep.">
        <title>Genome sequencing of the multicellular alga Astrephomene provides insights into convergent evolution of germ-soma differentiation.</title>
        <authorList>
            <person name="Yamashita S."/>
            <person name="Yamamoto K."/>
            <person name="Matsuzaki R."/>
            <person name="Suzuki S."/>
            <person name="Yamaguchi H."/>
            <person name="Hirooka S."/>
            <person name="Minakuchi Y."/>
            <person name="Miyagishima S."/>
            <person name="Kawachi M."/>
            <person name="Toyoda A."/>
            <person name="Nozaki H."/>
        </authorList>
    </citation>
    <scope>NUCLEOTIDE SEQUENCE [LARGE SCALE GENOMIC DNA]</scope>
    <source>
        <strain evidence="2 3">NIES-4017</strain>
    </source>
</reference>
<evidence type="ECO:0000256" key="1">
    <source>
        <dbReference type="SAM" id="SignalP"/>
    </source>
</evidence>
<dbReference type="Proteomes" id="UP001054857">
    <property type="component" value="Unassembled WGS sequence"/>
</dbReference>
<feature type="signal peptide" evidence="1">
    <location>
        <begin position="1"/>
        <end position="18"/>
    </location>
</feature>
<gene>
    <name evidence="2" type="ORF">Agub_g10784</name>
</gene>
<feature type="chain" id="PRO_5041914287" description="Antifreeze protein" evidence="1">
    <location>
        <begin position="19"/>
        <end position="129"/>
    </location>
</feature>
<dbReference type="EMBL" id="BMAR01000026">
    <property type="protein sequence ID" value="GFR48831.1"/>
    <property type="molecule type" value="Genomic_DNA"/>
</dbReference>
<protein>
    <recommendedName>
        <fullName evidence="4">Antifreeze protein</fullName>
    </recommendedName>
</protein>
<organism evidence="2 3">
    <name type="scientific">Astrephomene gubernaculifera</name>
    <dbReference type="NCBI Taxonomy" id="47775"/>
    <lineage>
        <taxon>Eukaryota</taxon>
        <taxon>Viridiplantae</taxon>
        <taxon>Chlorophyta</taxon>
        <taxon>core chlorophytes</taxon>
        <taxon>Chlorophyceae</taxon>
        <taxon>CS clade</taxon>
        <taxon>Chlamydomonadales</taxon>
        <taxon>Astrephomenaceae</taxon>
        <taxon>Astrephomene</taxon>
    </lineage>
</organism>
<dbReference type="AlphaFoldDB" id="A0AAD3HQ51"/>
<keyword evidence="3" id="KW-1185">Reference proteome</keyword>
<keyword evidence="1" id="KW-0732">Signal</keyword>
<comment type="caution">
    <text evidence="2">The sequence shown here is derived from an EMBL/GenBank/DDBJ whole genome shotgun (WGS) entry which is preliminary data.</text>
</comment>
<evidence type="ECO:0008006" key="4">
    <source>
        <dbReference type="Google" id="ProtNLM"/>
    </source>
</evidence>
<accession>A0AAD3HQ51</accession>